<dbReference type="Proteomes" id="UP001172457">
    <property type="component" value="Chromosome 1"/>
</dbReference>
<evidence type="ECO:0008006" key="3">
    <source>
        <dbReference type="Google" id="ProtNLM"/>
    </source>
</evidence>
<dbReference type="EMBL" id="JARYMX010000001">
    <property type="protein sequence ID" value="KAJ9564170.1"/>
    <property type="molecule type" value="Genomic_DNA"/>
</dbReference>
<reference evidence="1" key="1">
    <citation type="submission" date="2023-03" db="EMBL/GenBank/DDBJ databases">
        <title>Chromosome-scale reference genome and RAD-based genetic map of yellow starthistle (Centaurea solstitialis) reveal putative structural variation and QTLs associated with invader traits.</title>
        <authorList>
            <person name="Reatini B."/>
            <person name="Cang F.A."/>
            <person name="Jiang Q."/>
            <person name="Mckibben M.T.W."/>
            <person name="Barker M.S."/>
            <person name="Rieseberg L.H."/>
            <person name="Dlugosch K.M."/>
        </authorList>
    </citation>
    <scope>NUCLEOTIDE SEQUENCE</scope>
    <source>
        <strain evidence="1">CAN-66</strain>
        <tissue evidence="1">Leaf</tissue>
    </source>
</reference>
<name>A0AA38WRX9_9ASTR</name>
<proteinExistence type="predicted"/>
<dbReference type="AlphaFoldDB" id="A0AA38WRX9"/>
<sequence>MVSRGIPLASTSCVFCDVSDEDLHHCFFLCPRVEMVWRKIWSWWGIASPRPTYLEFLNMDIPTSRKNNIINVVFKATCVVSLWSIWAWRNRIFHAEDSEVEKLKLEDPFASIQKLSGFWISNRSRNIRIDLDFWVSNPTAVSER</sequence>
<comment type="caution">
    <text evidence="1">The sequence shown here is derived from an EMBL/GenBank/DDBJ whole genome shotgun (WGS) entry which is preliminary data.</text>
</comment>
<evidence type="ECO:0000313" key="2">
    <source>
        <dbReference type="Proteomes" id="UP001172457"/>
    </source>
</evidence>
<evidence type="ECO:0000313" key="1">
    <source>
        <dbReference type="EMBL" id="KAJ9564170.1"/>
    </source>
</evidence>
<protein>
    <recommendedName>
        <fullName evidence="3">Reverse transcriptase zinc-binding domain-containing protein</fullName>
    </recommendedName>
</protein>
<accession>A0AA38WRX9</accession>
<keyword evidence="2" id="KW-1185">Reference proteome</keyword>
<gene>
    <name evidence="1" type="ORF">OSB04_000136</name>
</gene>
<organism evidence="1 2">
    <name type="scientific">Centaurea solstitialis</name>
    <name type="common">yellow star-thistle</name>
    <dbReference type="NCBI Taxonomy" id="347529"/>
    <lineage>
        <taxon>Eukaryota</taxon>
        <taxon>Viridiplantae</taxon>
        <taxon>Streptophyta</taxon>
        <taxon>Embryophyta</taxon>
        <taxon>Tracheophyta</taxon>
        <taxon>Spermatophyta</taxon>
        <taxon>Magnoliopsida</taxon>
        <taxon>eudicotyledons</taxon>
        <taxon>Gunneridae</taxon>
        <taxon>Pentapetalae</taxon>
        <taxon>asterids</taxon>
        <taxon>campanulids</taxon>
        <taxon>Asterales</taxon>
        <taxon>Asteraceae</taxon>
        <taxon>Carduoideae</taxon>
        <taxon>Cardueae</taxon>
        <taxon>Centaureinae</taxon>
        <taxon>Centaurea</taxon>
    </lineage>
</organism>